<dbReference type="Proteomes" id="UP001287282">
    <property type="component" value="Unassembled WGS sequence"/>
</dbReference>
<protein>
    <submittedName>
        <fullName evidence="2">Uncharacterized protein</fullName>
    </submittedName>
</protein>
<evidence type="ECO:0000313" key="3">
    <source>
        <dbReference type="Proteomes" id="UP001287282"/>
    </source>
</evidence>
<name>A0ABU3X7L8_9BACI</name>
<evidence type="ECO:0000313" key="1">
    <source>
        <dbReference type="EMBL" id="MDV2683793.1"/>
    </source>
</evidence>
<keyword evidence="3" id="KW-1185">Reference proteome</keyword>
<gene>
    <name evidence="1" type="ORF">RYX56_05310</name>
    <name evidence="2" type="ORF">RYX56_05650</name>
</gene>
<dbReference type="EMBL" id="JAWJBA010000001">
    <property type="protein sequence ID" value="MDV2683859.1"/>
    <property type="molecule type" value="Genomic_DNA"/>
</dbReference>
<accession>A0ABU3X7L8</accession>
<organism evidence="2 3">
    <name type="scientific">Alkalihalophilus lindianensis</name>
    <dbReference type="NCBI Taxonomy" id="1630542"/>
    <lineage>
        <taxon>Bacteria</taxon>
        <taxon>Bacillati</taxon>
        <taxon>Bacillota</taxon>
        <taxon>Bacilli</taxon>
        <taxon>Bacillales</taxon>
        <taxon>Bacillaceae</taxon>
        <taxon>Alkalihalophilus</taxon>
    </lineage>
</organism>
<dbReference type="RefSeq" id="WP_317121088.1">
    <property type="nucleotide sequence ID" value="NZ_JAWJBA010000001.1"/>
</dbReference>
<sequence>MTKQVTECVFCGKEITWSKDLFVEGNHGEPVCDDCKEVESIEEN</sequence>
<dbReference type="EMBL" id="JAWJBA010000001">
    <property type="protein sequence ID" value="MDV2683793.1"/>
    <property type="molecule type" value="Genomic_DNA"/>
</dbReference>
<proteinExistence type="predicted"/>
<comment type="caution">
    <text evidence="2">The sequence shown here is derived from an EMBL/GenBank/DDBJ whole genome shotgun (WGS) entry which is preliminary data.</text>
</comment>
<evidence type="ECO:0000313" key="2">
    <source>
        <dbReference type="EMBL" id="MDV2683859.1"/>
    </source>
</evidence>
<reference evidence="2 3" key="1">
    <citation type="submission" date="2023-10" db="EMBL/GenBank/DDBJ databases">
        <title>Screening of Alkalihalobacillus lindianensis BZ-TG-R113 and Its Alleviation of Salt Stress on Rapeseed Growth.</title>
        <authorList>
            <person name="Zhao B."/>
            <person name="Guo T."/>
        </authorList>
    </citation>
    <scope>NUCLEOTIDE SEQUENCE [LARGE SCALE GENOMIC DNA]</scope>
    <source>
        <strain evidence="2 3">BZ-TG-R113</strain>
    </source>
</reference>